<proteinExistence type="predicted"/>
<keyword evidence="2" id="KW-1185">Reference proteome</keyword>
<keyword evidence="1" id="KW-0614">Plasmid</keyword>
<organism evidence="1 2">
    <name type="scientific">Robertmurraya mangrovi</name>
    <dbReference type="NCBI Taxonomy" id="3098077"/>
    <lineage>
        <taxon>Bacteria</taxon>
        <taxon>Bacillati</taxon>
        <taxon>Bacillota</taxon>
        <taxon>Bacilli</taxon>
        <taxon>Bacillales</taxon>
        <taxon>Bacillaceae</taxon>
        <taxon>Robertmurraya</taxon>
    </lineage>
</organism>
<protein>
    <submittedName>
        <fullName evidence="1">YhcN/YlaJ family sporulation lipoprotein</fullName>
    </submittedName>
</protein>
<name>A0ABU5IUK7_9BACI</name>
<keyword evidence="1" id="KW-0449">Lipoprotein</keyword>
<accession>A0ABU5IUK7</accession>
<gene>
    <name evidence="1" type="ORF">SM124_03635</name>
</gene>
<geneLocation type="plasmid" evidence="1">
    <name>unnamed</name>
</geneLocation>
<reference evidence="1 2" key="1">
    <citation type="submission" date="2023-11" db="EMBL/GenBank/DDBJ databases">
        <title>Bacillus jintuensis, isolated from a mudflat on the Beibu Gulf coast.</title>
        <authorList>
            <person name="Li M."/>
        </authorList>
    </citation>
    <scope>NUCLEOTIDE SEQUENCE [LARGE SCALE GENOMIC DNA]</scope>
    <source>
        <strain evidence="1 2">31A1R</strain>
        <plasmid evidence="1">unnamed</plasmid>
    </source>
</reference>
<dbReference type="EMBL" id="JAXOFX010000002">
    <property type="protein sequence ID" value="MDZ5470838.1"/>
    <property type="molecule type" value="Genomic_DNA"/>
</dbReference>
<dbReference type="Pfam" id="PF09580">
    <property type="entry name" value="Spore_YhcN_YlaJ"/>
    <property type="match status" value="1"/>
</dbReference>
<dbReference type="Proteomes" id="UP001290455">
    <property type="component" value="Unassembled WGS sequence"/>
</dbReference>
<dbReference type="RefSeq" id="WP_322445379.1">
    <property type="nucleotide sequence ID" value="NZ_JAXOFX010000002.1"/>
</dbReference>
<dbReference type="PROSITE" id="PS51257">
    <property type="entry name" value="PROKAR_LIPOPROTEIN"/>
    <property type="match status" value="1"/>
</dbReference>
<sequence>MNKKYVTLPIAALMTVGLVGCGYNDGTNQTRNANVTQPMGYYSDENTRTGGNVTILDDNDGPLVEIMDRNYLDGYQRDRQERSRLLQVKDENGNPGNPSKPLAKYDKNFYQKDNRFSRGDANYHGHLDDNTRQAKSSYYTAYEGDLAEKIGEVAASVNNVEDVRAVVYGSDVLVAVDLTDDRREIDTIVEIREKVQPYLRGRTCTVVADEGTFSRVRNLDNDMRDGGPREHISLDVKGMFQNLKNQIYGGNR</sequence>
<comment type="caution">
    <text evidence="1">The sequence shown here is derived from an EMBL/GenBank/DDBJ whole genome shotgun (WGS) entry which is preliminary data.</text>
</comment>
<evidence type="ECO:0000313" key="2">
    <source>
        <dbReference type="Proteomes" id="UP001290455"/>
    </source>
</evidence>
<dbReference type="InterPro" id="IPR019076">
    <property type="entry name" value="Spore_lipoprot_YhcN/YlaJ-like"/>
</dbReference>
<evidence type="ECO:0000313" key="1">
    <source>
        <dbReference type="EMBL" id="MDZ5470838.1"/>
    </source>
</evidence>